<evidence type="ECO:0000256" key="15">
    <source>
        <dbReference type="ARBA" id="ARBA00023204"/>
    </source>
</evidence>
<dbReference type="SUPFAM" id="SSF53098">
    <property type="entry name" value="Ribonuclease H-like"/>
    <property type="match status" value="1"/>
</dbReference>
<dbReference type="InterPro" id="IPR036397">
    <property type="entry name" value="RNaseH_sf"/>
</dbReference>
<keyword evidence="11 18" id="KW-0378">Hydrolase</keyword>
<feature type="domain" description="DNA-directed DNA polymerase family A palm" evidence="20">
    <location>
        <begin position="627"/>
        <end position="827"/>
    </location>
</feature>
<evidence type="ECO:0000256" key="17">
    <source>
        <dbReference type="NCBIfam" id="TIGR00593"/>
    </source>
</evidence>
<evidence type="ECO:0000256" key="7">
    <source>
        <dbReference type="ARBA" id="ARBA00022695"/>
    </source>
</evidence>
<dbReference type="InterPro" id="IPR001098">
    <property type="entry name" value="DNA-dir_DNA_pol_A_palm_dom"/>
</dbReference>
<keyword evidence="9" id="KW-0540">Nuclease</keyword>
<dbReference type="GO" id="GO:0003677">
    <property type="term" value="F:DNA binding"/>
    <property type="evidence" value="ECO:0007669"/>
    <property type="project" value="UniProtKB-UniRule"/>
</dbReference>
<dbReference type="Gene3D" id="3.30.70.370">
    <property type="match status" value="1"/>
</dbReference>
<evidence type="ECO:0000256" key="11">
    <source>
        <dbReference type="ARBA" id="ARBA00022801"/>
    </source>
</evidence>
<dbReference type="SMART" id="SM00482">
    <property type="entry name" value="POLAc"/>
    <property type="match status" value="1"/>
</dbReference>
<evidence type="ECO:0000259" key="20">
    <source>
        <dbReference type="SMART" id="SM00482"/>
    </source>
</evidence>
<dbReference type="HOGENOM" id="CLU_004675_0_0_5"/>
<dbReference type="eggNOG" id="COG0749">
    <property type="taxonomic scope" value="Bacteria"/>
</dbReference>
<evidence type="ECO:0000256" key="1">
    <source>
        <dbReference type="ARBA" id="ARBA00002703"/>
    </source>
</evidence>
<dbReference type="Gene3D" id="1.20.1060.10">
    <property type="entry name" value="Taq DNA Polymerase, Chain T, domain 4"/>
    <property type="match status" value="1"/>
</dbReference>
<protein>
    <recommendedName>
        <fullName evidence="5 17">DNA polymerase I</fullName>
        <ecNumber evidence="4 17">2.7.7.7</ecNumber>
    </recommendedName>
</protein>
<dbReference type="GO" id="GO:0003887">
    <property type="term" value="F:DNA-directed DNA polymerase activity"/>
    <property type="evidence" value="ECO:0007669"/>
    <property type="project" value="UniProtKB-UniRule"/>
</dbReference>
<keyword evidence="15 18" id="KW-0234">DNA repair</keyword>
<dbReference type="Gene3D" id="3.30.420.10">
    <property type="entry name" value="Ribonuclease H-like superfamily/Ribonuclease H"/>
    <property type="match status" value="1"/>
</dbReference>
<keyword evidence="14 18" id="KW-0238">DNA-binding</keyword>
<dbReference type="GO" id="GO:0006302">
    <property type="term" value="P:double-strand break repair"/>
    <property type="evidence" value="ECO:0007669"/>
    <property type="project" value="TreeGrafter"/>
</dbReference>
<dbReference type="SUPFAM" id="SSF47807">
    <property type="entry name" value="5' to 3' exonuclease, C-terminal subdomain"/>
    <property type="match status" value="1"/>
</dbReference>
<dbReference type="KEGG" id="erw:ERWE_CDS_00390"/>
<comment type="similarity">
    <text evidence="2 18">Belongs to the DNA polymerase type-A family.</text>
</comment>
<dbReference type="InterPro" id="IPR029060">
    <property type="entry name" value="PIN-like_dom_sf"/>
</dbReference>
<gene>
    <name evidence="18 21" type="primary">polA</name>
    <name evidence="21" type="ordered locus">ERWE_CDS_00390</name>
</gene>
<evidence type="ECO:0000256" key="12">
    <source>
        <dbReference type="ARBA" id="ARBA00022839"/>
    </source>
</evidence>
<proteinExistence type="inferred from homology"/>
<dbReference type="Gene3D" id="1.10.150.20">
    <property type="entry name" value="5' to 3' exonuclease, C-terminal subdomain"/>
    <property type="match status" value="2"/>
</dbReference>
<dbReference type="SUPFAM" id="SSF56672">
    <property type="entry name" value="DNA/RNA polymerases"/>
    <property type="match status" value="1"/>
</dbReference>
<dbReference type="Gene3D" id="3.40.50.1010">
    <property type="entry name" value="5'-nuclease"/>
    <property type="match status" value="1"/>
</dbReference>
<dbReference type="InterPro" id="IPR002298">
    <property type="entry name" value="DNA_polymerase_A"/>
</dbReference>
<evidence type="ECO:0000259" key="19">
    <source>
        <dbReference type="SMART" id="SM00475"/>
    </source>
</evidence>
<dbReference type="GO" id="GO:0006261">
    <property type="term" value="P:DNA-templated DNA replication"/>
    <property type="evidence" value="ECO:0007669"/>
    <property type="project" value="UniProtKB-UniRule"/>
</dbReference>
<dbReference type="NCBIfam" id="NF004397">
    <property type="entry name" value="PRK05755.1"/>
    <property type="match status" value="1"/>
</dbReference>
<keyword evidence="6 18" id="KW-0808">Transferase</keyword>
<dbReference type="InterPro" id="IPR008918">
    <property type="entry name" value="HhH2"/>
</dbReference>
<dbReference type="PANTHER" id="PTHR10133">
    <property type="entry name" value="DNA POLYMERASE I"/>
    <property type="match status" value="1"/>
</dbReference>
<dbReference type="EMBL" id="CR925678">
    <property type="protein sequence ID" value="CAI26533.1"/>
    <property type="molecule type" value="Genomic_DNA"/>
</dbReference>
<evidence type="ECO:0000256" key="4">
    <source>
        <dbReference type="ARBA" id="ARBA00012417"/>
    </source>
</evidence>
<dbReference type="AlphaFoldDB" id="A0A0H3M4Z8"/>
<evidence type="ECO:0000256" key="3">
    <source>
        <dbReference type="ARBA" id="ARBA00011541"/>
    </source>
</evidence>
<dbReference type="CDD" id="cd09859">
    <property type="entry name" value="PIN_53EXO"/>
    <property type="match status" value="1"/>
</dbReference>
<dbReference type="PROSITE" id="PS00447">
    <property type="entry name" value="DNA_POLYMERASE_A"/>
    <property type="match status" value="1"/>
</dbReference>
<dbReference type="Pfam" id="PF00476">
    <property type="entry name" value="DNA_pol_A"/>
    <property type="match status" value="1"/>
</dbReference>
<evidence type="ECO:0000256" key="9">
    <source>
        <dbReference type="ARBA" id="ARBA00022722"/>
    </source>
</evidence>
<evidence type="ECO:0000256" key="13">
    <source>
        <dbReference type="ARBA" id="ARBA00022932"/>
    </source>
</evidence>
<keyword evidence="10 18" id="KW-0227">DNA damage</keyword>
<reference evidence="21 22" key="1">
    <citation type="journal article" date="2006" name="J. Bacteriol.">
        <title>Comparative genomic analysis of three strains of Ehrlichia ruminantium reveals an active process of genome size plasticity.</title>
        <authorList>
            <person name="Frutos R."/>
            <person name="Viari A."/>
            <person name="Ferraz C."/>
            <person name="Morgat A."/>
            <person name="Eychenie S."/>
            <person name="Kandassami Y."/>
            <person name="Chantal I."/>
            <person name="Bensaid A."/>
            <person name="Coissac E."/>
            <person name="Vachiery N."/>
            <person name="Demaille J."/>
            <person name="Martinez D."/>
        </authorList>
    </citation>
    <scope>NUCLEOTIDE SEQUENCE [LARGE SCALE GENOMIC DNA]</scope>
    <source>
        <strain evidence="21 22">Welgevonden</strain>
    </source>
</reference>
<dbReference type="InterPro" id="IPR043502">
    <property type="entry name" value="DNA/RNA_pol_sf"/>
</dbReference>
<dbReference type="FunFam" id="1.10.150.20:FF:000002">
    <property type="entry name" value="DNA polymerase I"/>
    <property type="match status" value="1"/>
</dbReference>
<dbReference type="NCBIfam" id="TIGR00593">
    <property type="entry name" value="pola"/>
    <property type="match status" value="1"/>
</dbReference>
<evidence type="ECO:0000256" key="16">
    <source>
        <dbReference type="ARBA" id="ARBA00049244"/>
    </source>
</evidence>
<evidence type="ECO:0000256" key="14">
    <source>
        <dbReference type="ARBA" id="ARBA00023125"/>
    </source>
</evidence>
<dbReference type="FunFam" id="1.20.1060.10:FF:000001">
    <property type="entry name" value="DNA polymerase I"/>
    <property type="match status" value="1"/>
</dbReference>
<dbReference type="PANTHER" id="PTHR10133:SF27">
    <property type="entry name" value="DNA POLYMERASE NU"/>
    <property type="match status" value="1"/>
</dbReference>
<evidence type="ECO:0000256" key="8">
    <source>
        <dbReference type="ARBA" id="ARBA00022705"/>
    </source>
</evidence>
<dbReference type="InterPro" id="IPR012337">
    <property type="entry name" value="RNaseH-like_sf"/>
</dbReference>
<dbReference type="SMART" id="SM00475">
    <property type="entry name" value="53EXOc"/>
    <property type="match status" value="1"/>
</dbReference>
<organism evidence="21 22">
    <name type="scientific">Ehrlichia ruminantium (strain Welgevonden)</name>
    <dbReference type="NCBI Taxonomy" id="254945"/>
    <lineage>
        <taxon>Bacteria</taxon>
        <taxon>Pseudomonadati</taxon>
        <taxon>Pseudomonadota</taxon>
        <taxon>Alphaproteobacteria</taxon>
        <taxon>Rickettsiales</taxon>
        <taxon>Anaplasmataceae</taxon>
        <taxon>Ehrlichia</taxon>
    </lineage>
</organism>
<accession>A0A0H3M4Z8</accession>
<dbReference type="InterPro" id="IPR020046">
    <property type="entry name" value="5-3_exonucl_a-hlix_arch_N"/>
</dbReference>
<dbReference type="FunFam" id="1.10.150.20:FF:000003">
    <property type="entry name" value="DNA polymerase I"/>
    <property type="match status" value="1"/>
</dbReference>
<evidence type="ECO:0000313" key="22">
    <source>
        <dbReference type="Proteomes" id="UP000001021"/>
    </source>
</evidence>
<keyword evidence="12 18" id="KW-0269">Exonuclease</keyword>
<dbReference type="InterPro" id="IPR019760">
    <property type="entry name" value="DNA-dir_DNA_pol_A_CS"/>
</dbReference>
<evidence type="ECO:0000256" key="10">
    <source>
        <dbReference type="ARBA" id="ARBA00022763"/>
    </source>
</evidence>
<evidence type="ECO:0000256" key="18">
    <source>
        <dbReference type="RuleBase" id="RU004460"/>
    </source>
</evidence>
<dbReference type="eggNOG" id="COG0258">
    <property type="taxonomic scope" value="Bacteria"/>
</dbReference>
<evidence type="ECO:0000256" key="2">
    <source>
        <dbReference type="ARBA" id="ARBA00007705"/>
    </source>
</evidence>
<comment type="subunit">
    <text evidence="3">Single-chain monomer with multiple functions.</text>
</comment>
<sequence>MHLTLMSIFTIIDAYGLLFRAYYALPHLSTSNGVPIGGVYGFINMLLKYIEVHTANYLVVAFDTGGKNFRHDIYPQYKSNRIKLPEDLISQFPLLREAVNALNISYEEVAGYEADDVIATLSKNYSKFDGIKVTVVTSDKDLLQLLEHNIHIFDPVKNKYIVEDDVQDKFGISSSKLLDFLSLTGDTSDNIPGVPGIGIKTAAKLLNNFGSLDNLLSQPHAIEKNKCRESIIKYQDQAILSRQLLTLCDTVNLDNNIEKYRSRIPDTQKLVKFLKKYELQSLINKIGKIFKTDAFTVYQKSGYNNENSIKTNVIPYSSEELKTFIENCKNEGTIALYIDITDNTINSMSLSYKEGTILYINKEHITHALDLIKPLFSLDHILKVMYDVKTLFKIIQEDTNITAFDDILIMSYSLDAGLHDHTLKNIIIRNIDKHDITNENITASTLLSLHTALRRNLFTNQLCTIYYRIEKPLINVLHNMEKIGIMIDGSILDKLSSTFSDKISVLEEKIYKLSGEEFNIASSRQLSTILFDKMGIKKGKKLSSGTYSTDAEVLHELAFNGVEIADEILKWRHFTKLKNTYTDVLAKQIDNNTSRVHTFYSMTSTVTGRLSSSNPNLQNIPIRSEEGNAIRNAFIAKSGYKLISADYSQIELRIMAHIASVQAFRDAFSLDQDIHLITAQQIFNTQNIDKKLRRKAKSINFGIIYGISPFGLAKQLGITRSEASKHIENYFKSYPEIKSYIEDIKVYARTHGYTRTVFGRKCFIKDINSNNHALRNFSERAAVNAPLQGTSADIIKMSMIHLFDRLKTGYMILQVHDELLFEVPEDHVDNTVKLIKEVMEGIVKLSVPLKVDITIGDNWGNLVPY</sequence>
<evidence type="ECO:0000313" key="21">
    <source>
        <dbReference type="EMBL" id="CAI26533.1"/>
    </source>
</evidence>
<dbReference type="PRINTS" id="PR00868">
    <property type="entry name" value="DNAPOLI"/>
</dbReference>
<dbReference type="Pfam" id="PF01367">
    <property type="entry name" value="5_3_exonuc"/>
    <property type="match status" value="1"/>
</dbReference>
<evidence type="ECO:0000256" key="6">
    <source>
        <dbReference type="ARBA" id="ARBA00022679"/>
    </source>
</evidence>
<dbReference type="InterPro" id="IPR018320">
    <property type="entry name" value="DNA_polymerase_1"/>
</dbReference>
<dbReference type="CDD" id="cd08637">
    <property type="entry name" value="DNA_pol_A_pol_I_C"/>
    <property type="match status" value="1"/>
</dbReference>
<dbReference type="GO" id="GO:0008409">
    <property type="term" value="F:5'-3' exonuclease activity"/>
    <property type="evidence" value="ECO:0007669"/>
    <property type="project" value="UniProtKB-UniRule"/>
</dbReference>
<evidence type="ECO:0000256" key="5">
    <source>
        <dbReference type="ARBA" id="ARBA00020311"/>
    </source>
</evidence>
<comment type="catalytic activity">
    <reaction evidence="16 18">
        <text>DNA(n) + a 2'-deoxyribonucleoside 5'-triphosphate = DNA(n+1) + diphosphate</text>
        <dbReference type="Rhea" id="RHEA:22508"/>
        <dbReference type="Rhea" id="RHEA-COMP:17339"/>
        <dbReference type="Rhea" id="RHEA-COMP:17340"/>
        <dbReference type="ChEBI" id="CHEBI:33019"/>
        <dbReference type="ChEBI" id="CHEBI:61560"/>
        <dbReference type="ChEBI" id="CHEBI:173112"/>
        <dbReference type="EC" id="2.7.7.7"/>
    </reaction>
</comment>
<feature type="domain" description="5'-3' exonuclease" evidence="19">
    <location>
        <begin position="7"/>
        <end position="263"/>
    </location>
</feature>
<dbReference type="EC" id="2.7.7.7" evidence="4 17"/>
<keyword evidence="22" id="KW-1185">Reference proteome</keyword>
<dbReference type="InterPro" id="IPR036279">
    <property type="entry name" value="5-3_exonuclease_C_sf"/>
</dbReference>
<comment type="function">
    <text evidence="1 18">In addition to polymerase activity, this DNA polymerase exhibits 5'-3' exonuclease activity.</text>
</comment>
<name>A0A0H3M4Z8_EHRRW</name>
<dbReference type="KEGG" id="eru:Erum0490"/>
<keyword evidence="13 18" id="KW-0239">DNA-directed DNA polymerase</keyword>
<dbReference type="CDD" id="cd09898">
    <property type="entry name" value="H3TH_53EXO"/>
    <property type="match status" value="1"/>
</dbReference>
<dbReference type="Proteomes" id="UP000001021">
    <property type="component" value="Chromosome"/>
</dbReference>
<dbReference type="InterPro" id="IPR002421">
    <property type="entry name" value="5-3_exonuclease"/>
</dbReference>
<dbReference type="SUPFAM" id="SSF88723">
    <property type="entry name" value="PIN domain-like"/>
    <property type="match status" value="1"/>
</dbReference>
<dbReference type="InterPro" id="IPR020045">
    <property type="entry name" value="DNA_polI_H3TH"/>
</dbReference>
<dbReference type="SMART" id="SM00279">
    <property type="entry name" value="HhH2"/>
    <property type="match status" value="1"/>
</dbReference>
<dbReference type="Pfam" id="PF02739">
    <property type="entry name" value="5_3_exonuc_N"/>
    <property type="match status" value="1"/>
</dbReference>
<keyword evidence="7 18" id="KW-0548">Nucleotidyltransferase</keyword>
<keyword evidence="8 18" id="KW-0235">DNA replication</keyword>